<dbReference type="RefSeq" id="WP_364026544.1">
    <property type="nucleotide sequence ID" value="NZ_JBFATD010000016.1"/>
</dbReference>
<sequence length="44" mass="4153">MTISDAAHPGSGIGAEPAVEPGDICELTEIAVAGEALDGLGGCG</sequence>
<evidence type="ECO:0000313" key="2">
    <source>
        <dbReference type="Proteomes" id="UP001552527"/>
    </source>
</evidence>
<evidence type="ECO:0000313" key="1">
    <source>
        <dbReference type="EMBL" id="MEV5249469.1"/>
    </source>
</evidence>
<dbReference type="Proteomes" id="UP001552527">
    <property type="component" value="Unassembled WGS sequence"/>
</dbReference>
<organism evidence="1 2">
    <name type="scientific">Streptomyces werraensis</name>
    <dbReference type="NCBI Taxonomy" id="68284"/>
    <lineage>
        <taxon>Bacteria</taxon>
        <taxon>Bacillati</taxon>
        <taxon>Actinomycetota</taxon>
        <taxon>Actinomycetes</taxon>
        <taxon>Kitasatosporales</taxon>
        <taxon>Streptomycetaceae</taxon>
        <taxon>Streptomyces</taxon>
    </lineage>
</organism>
<name>A0ABV3JMV6_9ACTN</name>
<gene>
    <name evidence="1" type="ORF">AB0K95_30010</name>
</gene>
<reference evidence="1 2" key="1">
    <citation type="submission" date="2024-06" db="EMBL/GenBank/DDBJ databases">
        <title>The Natural Products Discovery Center: Release of the First 8490 Sequenced Strains for Exploring Actinobacteria Biosynthetic Diversity.</title>
        <authorList>
            <person name="Kalkreuter E."/>
            <person name="Kautsar S.A."/>
            <person name="Yang D."/>
            <person name="Bader C.D."/>
            <person name="Teijaro C.N."/>
            <person name="Fluegel L."/>
            <person name="Davis C.M."/>
            <person name="Simpson J.R."/>
            <person name="Lauterbach L."/>
            <person name="Steele A.D."/>
            <person name="Gui C."/>
            <person name="Meng S."/>
            <person name="Li G."/>
            <person name="Viehrig K."/>
            <person name="Ye F."/>
            <person name="Su P."/>
            <person name="Kiefer A.F."/>
            <person name="Nichols A."/>
            <person name="Cepeda A.J."/>
            <person name="Yan W."/>
            <person name="Fan B."/>
            <person name="Jiang Y."/>
            <person name="Adhikari A."/>
            <person name="Zheng C.-J."/>
            <person name="Schuster L."/>
            <person name="Cowan T.M."/>
            <person name="Smanski M.J."/>
            <person name="Chevrette M.G."/>
            <person name="De Carvalho L.P.S."/>
            <person name="Shen B."/>
        </authorList>
    </citation>
    <scope>NUCLEOTIDE SEQUENCE [LARGE SCALE GENOMIC DNA]</scope>
    <source>
        <strain evidence="1 2">NPDC052768</strain>
    </source>
</reference>
<protein>
    <submittedName>
        <fullName evidence="1">Uncharacterized protein</fullName>
    </submittedName>
</protein>
<keyword evidence="2" id="KW-1185">Reference proteome</keyword>
<accession>A0ABV3JMV6</accession>
<proteinExistence type="predicted"/>
<dbReference type="EMBL" id="JBFATE010000016">
    <property type="protein sequence ID" value="MEV5249469.1"/>
    <property type="molecule type" value="Genomic_DNA"/>
</dbReference>
<comment type="caution">
    <text evidence="1">The sequence shown here is derived from an EMBL/GenBank/DDBJ whole genome shotgun (WGS) entry which is preliminary data.</text>
</comment>